<keyword evidence="3" id="KW-1185">Reference proteome</keyword>
<dbReference type="RefSeq" id="XP_040678486.1">
    <property type="nucleotide sequence ID" value="XM_040823233.1"/>
</dbReference>
<name>A0A0B2WX17_METAS</name>
<dbReference type="Proteomes" id="UP000030816">
    <property type="component" value="Unassembled WGS sequence"/>
</dbReference>
<dbReference type="EMBL" id="AZHE01000010">
    <property type="protein sequence ID" value="KHN97420.1"/>
    <property type="molecule type" value="Genomic_DNA"/>
</dbReference>
<reference evidence="2 3" key="1">
    <citation type="journal article" date="2014" name="Proc. Natl. Acad. Sci. U.S.A.">
        <title>Trajectory and genomic determinants of fungal-pathogen speciation and host adaptation.</title>
        <authorList>
            <person name="Hu X."/>
            <person name="Xiao G."/>
            <person name="Zheng P."/>
            <person name="Shang Y."/>
            <person name="Su Y."/>
            <person name="Zhang X."/>
            <person name="Liu X."/>
            <person name="Zhan S."/>
            <person name="St Leger R.J."/>
            <person name="Wang C."/>
        </authorList>
    </citation>
    <scope>NUCLEOTIDE SEQUENCE [LARGE SCALE GENOMIC DNA]</scope>
    <source>
        <strain evidence="2 3">ARSEF 1941</strain>
    </source>
</reference>
<proteinExistence type="predicted"/>
<dbReference type="HOGENOM" id="CLU_847543_0_0_1"/>
<comment type="caution">
    <text evidence="2">The sequence shown here is derived from an EMBL/GenBank/DDBJ whole genome shotgun (WGS) entry which is preliminary data.</text>
</comment>
<dbReference type="GeneID" id="63738890"/>
<evidence type="ECO:0000313" key="3">
    <source>
        <dbReference type="Proteomes" id="UP000030816"/>
    </source>
</evidence>
<feature type="coiled-coil region" evidence="1">
    <location>
        <begin position="100"/>
        <end position="127"/>
    </location>
</feature>
<dbReference type="AlphaFoldDB" id="A0A0B2WX17"/>
<protein>
    <submittedName>
        <fullName evidence="2">Uncharacterized protein</fullName>
    </submittedName>
</protein>
<accession>A0A0B2WX17</accession>
<keyword evidence="1" id="KW-0175">Coiled coil</keyword>
<gene>
    <name evidence="2" type="ORF">MAM_04435</name>
</gene>
<evidence type="ECO:0000256" key="1">
    <source>
        <dbReference type="SAM" id="Coils"/>
    </source>
</evidence>
<organism evidence="2 3">
    <name type="scientific">Metarhizium album (strain ARSEF 1941)</name>
    <dbReference type="NCBI Taxonomy" id="1081103"/>
    <lineage>
        <taxon>Eukaryota</taxon>
        <taxon>Fungi</taxon>
        <taxon>Dikarya</taxon>
        <taxon>Ascomycota</taxon>
        <taxon>Pezizomycotina</taxon>
        <taxon>Sordariomycetes</taxon>
        <taxon>Hypocreomycetidae</taxon>
        <taxon>Hypocreales</taxon>
        <taxon>Clavicipitaceae</taxon>
        <taxon>Metarhizium</taxon>
    </lineage>
</organism>
<sequence length="328" mass="37366">MRETGKSIQFSEFTEATEVVNLAKNFRRYFVQVTSFLKSLDKAEEKCQHLTWDNGECPEAIANMEEKYKAAVEIKGPEIPKGEDLSRFKLLNLKGTDAETKAVLKRVKSLQDTKKELEDNIKSMNRRNSPRNSAEVNAEITTDQRTLVYLVRLAKDFYETCQPIQTNPTIALDQVKNLYCQHLYNTYDQHRNAIKEIPDYESVRKLDDSVRKLWGKVENILFQANNISYFSSVIKDLRRLISKAFDSCMPGNSYFDCQGNVTEVTKEYDLAKGLVSVKGGRITPELVEKFGLPNLNTSLSSPGPEAEEIKEQVKSLKKKLTELANASN</sequence>
<evidence type="ECO:0000313" key="2">
    <source>
        <dbReference type="EMBL" id="KHN97420.1"/>
    </source>
</evidence>